<comment type="similarity">
    <text evidence="1 13">Belongs to the ATP-dependent DNA ligase family.</text>
</comment>
<dbReference type="PANTHER" id="PTHR45674">
    <property type="entry name" value="DNA LIGASE 1/3 FAMILY MEMBER"/>
    <property type="match status" value="1"/>
</dbReference>
<dbReference type="PROSITE" id="PS00697">
    <property type="entry name" value="DNA_LIGASE_A1"/>
    <property type="match status" value="1"/>
</dbReference>
<dbReference type="PROSITE" id="PS50160">
    <property type="entry name" value="DNA_LIGASE_A3"/>
    <property type="match status" value="1"/>
</dbReference>
<dbReference type="Proteomes" id="UP001497512">
    <property type="component" value="Chromosome 2"/>
</dbReference>
<dbReference type="InterPro" id="IPR012308">
    <property type="entry name" value="DNA_ligase_ATP-dep_N"/>
</dbReference>
<dbReference type="SUPFAM" id="SSF50249">
    <property type="entry name" value="Nucleic acid-binding proteins"/>
    <property type="match status" value="1"/>
</dbReference>
<keyword evidence="10" id="KW-0131">Cell cycle</keyword>
<dbReference type="InterPro" id="IPR012309">
    <property type="entry name" value="DNA_ligase_ATP-dep_C"/>
</dbReference>
<dbReference type="EMBL" id="OZ019894">
    <property type="protein sequence ID" value="CAK9215181.1"/>
    <property type="molecule type" value="Genomic_DNA"/>
</dbReference>
<dbReference type="CDD" id="cd07969">
    <property type="entry name" value="OBF_DNA_ligase_I"/>
    <property type="match status" value="1"/>
</dbReference>
<name>A0ABP0U8F4_9BRYO</name>
<dbReference type="Pfam" id="PF01068">
    <property type="entry name" value="DNA_ligase_A_M"/>
    <property type="match status" value="1"/>
</dbReference>
<keyword evidence="8 12" id="KW-0233">DNA recombination</keyword>
<dbReference type="CDD" id="cd07900">
    <property type="entry name" value="Adenylation_DNA_ligase_I_Euk"/>
    <property type="match status" value="1"/>
</dbReference>
<evidence type="ECO:0000256" key="12">
    <source>
        <dbReference type="RuleBase" id="RU000617"/>
    </source>
</evidence>
<comment type="catalytic activity">
    <reaction evidence="11 12">
        <text>ATP + (deoxyribonucleotide)n-3'-hydroxyl + 5'-phospho-(deoxyribonucleotide)m = (deoxyribonucleotide)n+m + AMP + diphosphate.</text>
        <dbReference type="EC" id="6.5.1.1"/>
    </reaction>
</comment>
<evidence type="ECO:0000256" key="1">
    <source>
        <dbReference type="ARBA" id="ARBA00007572"/>
    </source>
</evidence>
<dbReference type="Gene3D" id="3.30.1490.70">
    <property type="match status" value="1"/>
</dbReference>
<dbReference type="Gene3D" id="2.40.50.140">
    <property type="entry name" value="Nucleic acid-binding proteins"/>
    <property type="match status" value="1"/>
</dbReference>
<keyword evidence="3" id="KW-0132">Cell division</keyword>
<keyword evidence="9 12" id="KW-0234">DNA repair</keyword>
<dbReference type="InterPro" id="IPR036599">
    <property type="entry name" value="DNA_ligase_N_sf"/>
</dbReference>
<accession>A0ABP0U8F4</accession>
<dbReference type="EC" id="6.5.1.1" evidence="12"/>
<evidence type="ECO:0000313" key="17">
    <source>
        <dbReference type="Proteomes" id="UP001497512"/>
    </source>
</evidence>
<dbReference type="InterPro" id="IPR050191">
    <property type="entry name" value="ATP-dep_DNA_ligase"/>
</dbReference>
<evidence type="ECO:0000256" key="8">
    <source>
        <dbReference type="ARBA" id="ARBA00023172"/>
    </source>
</evidence>
<sequence>MAEKKSAYEMMMERARAGAKGKGGRPPASSSLKAKEAAVTLARKEEEAAAAAAKDSSTEAGKTAAGIVVLSVADRVALLSKKETEFDPQMAAFWKPGEHVPFIFLASAFDMISDESGRLAMTNILCNVFRTVISTTPQDLLAVVNLSANRIAPAHEGVELGIGDAAIIKVLTEAYGRKDEQIKAQLKTLGDLGSVAKCSRSSQKLMFKPAPLTCMKVLDTFNEIAKEAGNQSQDKKRARMKALLVAATDCEPLYLVRLLQSKLRIGLAEKTVLAALAHAAVLSEVPKVPPAQLAARLEEAEEIMKHTYSVLPIYEQIIDAVLKFGICKLSEVCSFKLGVPVGPMLAKPTTGVSEVLNKFQDMDFTCEYKYDGERAQIHYMEDGTIQIYSRNAEHNTGKFPDIVAAMPRFMKPGVTSFVLDCEVVAYDREKNKILPFQILSTRARKGVSLNTIKVQVCLFAFDLLYLNGHPLLHEQLNVRREHLYASFLEVDGEFRFATAKNSNDLEEIQKFLEDAIDHSCEGLIVKTLTKDATYEPAKRSNNWLKLKKDYMTSTGDSLDLVPIGAFYGRGKRVGVYGAFLLACYDEDREEFQSICKIGTGFSEAVLEERSTTLRSHVIDQPKSYYRYGETIGVDVWFDEVEVWEVKAADLSISPVHRAAIGLVDSSKGISLRFPRLVRLREDKTPVEATSAEQVAELYRAQKINHGTADENEDDD</sequence>
<keyword evidence="2 12" id="KW-0436">Ligase</keyword>
<keyword evidence="17" id="KW-1185">Reference proteome</keyword>
<dbReference type="SUPFAM" id="SSF117018">
    <property type="entry name" value="ATP-dependent DNA ligase DNA-binding domain"/>
    <property type="match status" value="1"/>
</dbReference>
<keyword evidence="5 12" id="KW-0547">Nucleotide-binding</keyword>
<dbReference type="InterPro" id="IPR012310">
    <property type="entry name" value="DNA_ligase_ATP-dep_cent"/>
</dbReference>
<feature type="domain" description="ATP-dependent DNA ligase family profile" evidence="15">
    <location>
        <begin position="449"/>
        <end position="585"/>
    </location>
</feature>
<dbReference type="Pfam" id="PF04679">
    <property type="entry name" value="DNA_ligase_A_C"/>
    <property type="match status" value="1"/>
</dbReference>
<dbReference type="InterPro" id="IPR012340">
    <property type="entry name" value="NA-bd_OB-fold"/>
</dbReference>
<dbReference type="NCBIfam" id="TIGR00574">
    <property type="entry name" value="dnl1"/>
    <property type="match status" value="1"/>
</dbReference>
<reference evidence="16" key="1">
    <citation type="submission" date="2024-02" db="EMBL/GenBank/DDBJ databases">
        <authorList>
            <consortium name="ELIXIR-Norway"/>
            <consortium name="Elixir Norway"/>
        </authorList>
    </citation>
    <scope>NUCLEOTIDE SEQUENCE</scope>
</reference>
<evidence type="ECO:0000256" key="7">
    <source>
        <dbReference type="ARBA" id="ARBA00022840"/>
    </source>
</evidence>
<evidence type="ECO:0000256" key="13">
    <source>
        <dbReference type="RuleBase" id="RU004196"/>
    </source>
</evidence>
<organism evidence="16 17">
    <name type="scientific">Sphagnum troendelagicum</name>
    <dbReference type="NCBI Taxonomy" id="128251"/>
    <lineage>
        <taxon>Eukaryota</taxon>
        <taxon>Viridiplantae</taxon>
        <taxon>Streptophyta</taxon>
        <taxon>Embryophyta</taxon>
        <taxon>Bryophyta</taxon>
        <taxon>Sphagnophytina</taxon>
        <taxon>Sphagnopsida</taxon>
        <taxon>Sphagnales</taxon>
        <taxon>Sphagnaceae</taxon>
        <taxon>Sphagnum</taxon>
    </lineage>
</organism>
<gene>
    <name evidence="16" type="ORF">CSSPTR1EN2_LOCUS12603</name>
</gene>
<dbReference type="InterPro" id="IPR000977">
    <property type="entry name" value="DNA_ligase_ATP-dep"/>
</dbReference>
<evidence type="ECO:0000256" key="11">
    <source>
        <dbReference type="ARBA" id="ARBA00034003"/>
    </source>
</evidence>
<evidence type="ECO:0000256" key="14">
    <source>
        <dbReference type="SAM" id="MobiDB-lite"/>
    </source>
</evidence>
<keyword evidence="4" id="KW-0235">DNA replication</keyword>
<evidence type="ECO:0000259" key="15">
    <source>
        <dbReference type="PROSITE" id="PS50160"/>
    </source>
</evidence>
<feature type="region of interest" description="Disordered" evidence="14">
    <location>
        <begin position="12"/>
        <end position="39"/>
    </location>
</feature>
<proteinExistence type="inferred from homology"/>
<dbReference type="Gene3D" id="1.10.3260.10">
    <property type="entry name" value="DNA ligase, ATP-dependent, N-terminal domain"/>
    <property type="match status" value="1"/>
</dbReference>
<dbReference type="Pfam" id="PF04675">
    <property type="entry name" value="DNA_ligase_A_N"/>
    <property type="match status" value="1"/>
</dbReference>
<keyword evidence="6 12" id="KW-0227">DNA damage</keyword>
<evidence type="ECO:0000256" key="10">
    <source>
        <dbReference type="ARBA" id="ARBA00023306"/>
    </source>
</evidence>
<evidence type="ECO:0000256" key="6">
    <source>
        <dbReference type="ARBA" id="ARBA00022763"/>
    </source>
</evidence>
<evidence type="ECO:0000256" key="2">
    <source>
        <dbReference type="ARBA" id="ARBA00022598"/>
    </source>
</evidence>
<dbReference type="InterPro" id="IPR016059">
    <property type="entry name" value="DNA_ligase_ATP-dep_CS"/>
</dbReference>
<dbReference type="PANTHER" id="PTHR45674:SF4">
    <property type="entry name" value="DNA LIGASE 1"/>
    <property type="match status" value="1"/>
</dbReference>
<evidence type="ECO:0000256" key="9">
    <source>
        <dbReference type="ARBA" id="ARBA00023204"/>
    </source>
</evidence>
<dbReference type="Gene3D" id="3.30.470.30">
    <property type="entry name" value="DNA ligase/mRNA capping enzyme"/>
    <property type="match status" value="1"/>
</dbReference>
<protein>
    <recommendedName>
        <fullName evidence="12">DNA ligase</fullName>
        <ecNumber evidence="12">6.5.1.1</ecNumber>
    </recommendedName>
</protein>
<evidence type="ECO:0000256" key="3">
    <source>
        <dbReference type="ARBA" id="ARBA00022618"/>
    </source>
</evidence>
<dbReference type="SUPFAM" id="SSF56091">
    <property type="entry name" value="DNA ligase/mRNA capping enzyme, catalytic domain"/>
    <property type="match status" value="1"/>
</dbReference>
<keyword evidence="7 12" id="KW-0067">ATP-binding</keyword>
<evidence type="ECO:0000313" key="16">
    <source>
        <dbReference type="EMBL" id="CAK9215181.1"/>
    </source>
</evidence>
<dbReference type="PROSITE" id="PS00333">
    <property type="entry name" value="DNA_LIGASE_A2"/>
    <property type="match status" value="1"/>
</dbReference>
<evidence type="ECO:0000256" key="4">
    <source>
        <dbReference type="ARBA" id="ARBA00022705"/>
    </source>
</evidence>
<evidence type="ECO:0000256" key="5">
    <source>
        <dbReference type="ARBA" id="ARBA00022741"/>
    </source>
</evidence>